<gene>
    <name evidence="1" type="ORF">M8C21_012770</name>
</gene>
<name>A0AAD5GKW9_AMBAR</name>
<proteinExistence type="predicted"/>
<accession>A0AAD5GKW9</accession>
<keyword evidence="2" id="KW-1185">Reference proteome</keyword>
<dbReference type="AlphaFoldDB" id="A0AAD5GKW9"/>
<dbReference type="EMBL" id="JAMZMK010006906">
    <property type="protein sequence ID" value="KAI7746727.1"/>
    <property type="molecule type" value="Genomic_DNA"/>
</dbReference>
<evidence type="ECO:0000313" key="1">
    <source>
        <dbReference type="EMBL" id="KAI7746727.1"/>
    </source>
</evidence>
<reference evidence="1" key="1">
    <citation type="submission" date="2022-06" db="EMBL/GenBank/DDBJ databases">
        <title>Uncovering the hologenomic basis of an extraordinary plant invasion.</title>
        <authorList>
            <person name="Bieker V.C."/>
            <person name="Martin M.D."/>
            <person name="Gilbert T."/>
            <person name="Hodgins K."/>
            <person name="Battlay P."/>
            <person name="Petersen B."/>
            <person name="Wilson J."/>
        </authorList>
    </citation>
    <scope>NUCLEOTIDE SEQUENCE</scope>
    <source>
        <strain evidence="1">AA19_3_7</strain>
        <tissue evidence="1">Leaf</tissue>
    </source>
</reference>
<evidence type="ECO:0000313" key="2">
    <source>
        <dbReference type="Proteomes" id="UP001206925"/>
    </source>
</evidence>
<organism evidence="1 2">
    <name type="scientific">Ambrosia artemisiifolia</name>
    <name type="common">Common ragweed</name>
    <dbReference type="NCBI Taxonomy" id="4212"/>
    <lineage>
        <taxon>Eukaryota</taxon>
        <taxon>Viridiplantae</taxon>
        <taxon>Streptophyta</taxon>
        <taxon>Embryophyta</taxon>
        <taxon>Tracheophyta</taxon>
        <taxon>Spermatophyta</taxon>
        <taxon>Magnoliopsida</taxon>
        <taxon>eudicotyledons</taxon>
        <taxon>Gunneridae</taxon>
        <taxon>Pentapetalae</taxon>
        <taxon>asterids</taxon>
        <taxon>campanulids</taxon>
        <taxon>Asterales</taxon>
        <taxon>Asteraceae</taxon>
        <taxon>Asteroideae</taxon>
        <taxon>Heliantheae alliance</taxon>
        <taxon>Heliantheae</taxon>
        <taxon>Ambrosia</taxon>
    </lineage>
</organism>
<protein>
    <submittedName>
        <fullName evidence="1">Uncharacterized protein</fullName>
    </submittedName>
</protein>
<comment type="caution">
    <text evidence="1">The sequence shown here is derived from an EMBL/GenBank/DDBJ whole genome shotgun (WGS) entry which is preliminary data.</text>
</comment>
<dbReference type="Proteomes" id="UP001206925">
    <property type="component" value="Unassembled WGS sequence"/>
</dbReference>
<sequence>MASYDWKRKRISQTLELKYMKKLSTNDEPFQLSSMEIRDIIRIILSLNTPAPETYAQWDEYAISFYLKMCTCYGVDYQHLEAASPDEMDLVYIEINLSIIIIISNNRVLKPG</sequence>